<dbReference type="Proteomes" id="UP000451048">
    <property type="component" value="Unassembled WGS sequence"/>
</dbReference>
<dbReference type="EMBL" id="CP038009">
    <property type="protein sequence ID" value="QBQ16307.1"/>
    <property type="molecule type" value="Genomic_DNA"/>
</dbReference>
<evidence type="ECO:0000313" key="5">
    <source>
        <dbReference type="EMBL" id="QHI13454.1"/>
    </source>
</evidence>
<dbReference type="EMBL" id="WTTO01000005">
    <property type="protein sequence ID" value="NAR72439.1"/>
    <property type="molecule type" value="Genomic_DNA"/>
</dbReference>
<keyword evidence="1" id="KW-1133">Transmembrane helix</keyword>
<sequence length="171" mass="19561">MNSSFRQHLQKWRALIGAVTLLCLLWHILLPTMVHTGVVPALYAMPSHCQVTEIQKATLLSAQVHSNHHSEHHHHTMEQHKHHLEHAQHGSQLSEYAQQVYALASQIMKHCPLCTYGLDAAAIIPLLGLILIFLLAWFSRVRCLCHAWTKDLHIPRIFYIFPIKQAPPFAL</sequence>
<evidence type="ECO:0000313" key="6">
    <source>
        <dbReference type="Proteomes" id="UP000294395"/>
    </source>
</evidence>
<evidence type="ECO:0000313" key="4">
    <source>
        <dbReference type="EMBL" id="QBQ16307.1"/>
    </source>
</evidence>
<dbReference type="RefSeq" id="WP_005080818.1">
    <property type="nucleotide sequence ID" value="NZ_BBSE01000028.1"/>
</dbReference>
<keyword evidence="1" id="KW-0472">Membrane</keyword>
<keyword evidence="1" id="KW-0812">Transmembrane</keyword>
<accession>A0A2K8PX79</accession>
<reference evidence="4 6" key="2">
    <citation type="submission" date="2019-03" db="EMBL/GenBank/DDBJ databases">
        <title>Complete genome sequence of two outbreak-associated Acinetobacter haemolyticus strains.</title>
        <authorList>
            <person name="Bai L."/>
            <person name="Zhang S.-C."/>
            <person name="Deng Y."/>
            <person name="Song C.-C."/>
            <person name="Kang G.-B."/>
            <person name="Dong Y."/>
            <person name="Wang Y."/>
            <person name="Gao F."/>
            <person name="Huang H."/>
        </authorList>
    </citation>
    <scope>NUCLEOTIDE SEQUENCE [LARGE SCALE GENOMIC DNA]</scope>
    <source>
        <strain evidence="4 6">TJR01</strain>
    </source>
</reference>
<evidence type="ECO:0000256" key="1">
    <source>
        <dbReference type="SAM" id="Phobius"/>
    </source>
</evidence>
<dbReference type="Proteomes" id="UP000294395">
    <property type="component" value="Chromosome"/>
</dbReference>
<proteinExistence type="predicted"/>
<evidence type="ECO:0000313" key="2">
    <source>
        <dbReference type="EMBL" id="MBO3656756.1"/>
    </source>
</evidence>
<feature type="transmembrane region" description="Helical" evidence="1">
    <location>
        <begin position="116"/>
        <end position="138"/>
    </location>
</feature>
<dbReference type="EMBL" id="JAGFOT010000001">
    <property type="protein sequence ID" value="MBO3656756.1"/>
    <property type="molecule type" value="Genomic_DNA"/>
</dbReference>
<dbReference type="Proteomes" id="UP000670925">
    <property type="component" value="Unassembled WGS sequence"/>
</dbReference>
<evidence type="ECO:0000313" key="3">
    <source>
        <dbReference type="EMBL" id="NAR72439.1"/>
    </source>
</evidence>
<evidence type="ECO:0000313" key="8">
    <source>
        <dbReference type="Proteomes" id="UP000463868"/>
    </source>
</evidence>
<organism evidence="3 7">
    <name type="scientific">Acinetobacter haemolyticus</name>
    <dbReference type="NCBI Taxonomy" id="29430"/>
    <lineage>
        <taxon>Bacteria</taxon>
        <taxon>Pseudomonadati</taxon>
        <taxon>Pseudomonadota</taxon>
        <taxon>Gammaproteobacteria</taxon>
        <taxon>Moraxellales</taxon>
        <taxon>Moraxellaceae</taxon>
        <taxon>Acinetobacter</taxon>
    </lineage>
</organism>
<dbReference type="EMBL" id="CP031976">
    <property type="protein sequence ID" value="QHI13454.1"/>
    <property type="molecule type" value="Genomic_DNA"/>
</dbReference>
<dbReference type="AlphaFoldDB" id="A0A2K8PX79"/>
<dbReference type="Proteomes" id="UP000463868">
    <property type="component" value="Chromosome"/>
</dbReference>
<evidence type="ECO:0008006" key="9">
    <source>
        <dbReference type="Google" id="ProtNLM"/>
    </source>
</evidence>
<name>A0A2K8PX79_ACIHA</name>
<reference evidence="3 7" key="3">
    <citation type="submission" date="2019-12" db="EMBL/GenBank/DDBJ databases">
        <title>Acinetobacter haemolyticus comparative genomics.</title>
        <authorList>
            <person name="Castro-Jaimes S."/>
            <person name="Bello-Lopez E."/>
            <person name="Velazquez-Acosta C."/>
            <person name="Volkow-Fernandez P."/>
            <person name="Lozano-Zarain P."/>
            <person name="Castillo Ramirez S."/>
            <person name="Cevallos M.A."/>
        </authorList>
    </citation>
    <scope>NUCLEOTIDE SEQUENCE [LARGE SCALE GENOMIC DNA]</scope>
    <source>
        <strain evidence="3 7">AN10</strain>
    </source>
</reference>
<protein>
    <recommendedName>
        <fullName evidence="9">DUF2946 domain-containing protein</fullName>
    </recommendedName>
</protein>
<reference evidence="5 8" key="1">
    <citation type="submission" date="2018-08" db="EMBL/GenBank/DDBJ databases">
        <title>Analysis of the genomic diversity of Mexican Acinetobacter haemolyticus clinical isolates.</title>
        <authorList>
            <person name="Castro-Jaimes S."/>
            <person name="Cevallos M.A."/>
        </authorList>
    </citation>
    <scope>NUCLEOTIDE SEQUENCE [LARGE SCALE GENOMIC DNA]</scope>
    <source>
        <strain evidence="5 8">AN43</strain>
    </source>
</reference>
<reference evidence="2" key="4">
    <citation type="submission" date="2021-03" db="EMBL/GenBank/DDBJ databases">
        <title>Acinetobacter spp. whole-genome sequenced from Terengganu.</title>
        <authorList>
            <person name="Mohd Rani F."/>
        </authorList>
    </citation>
    <scope>NUCLEOTIDE SEQUENCE</scope>
    <source>
        <strain evidence="2">AC1502</strain>
    </source>
</reference>
<evidence type="ECO:0000313" key="7">
    <source>
        <dbReference type="Proteomes" id="UP000451048"/>
    </source>
</evidence>
<gene>
    <name evidence="5" type="ORF">AhaeAN43_08720</name>
    <name evidence="4" type="ORF">AHTJR_08450</name>
    <name evidence="3" type="ORF">GPS52_02830</name>
    <name evidence="2" type="ORF">J5N55_01450</name>
</gene>